<accession>A0ACC2PKA6</accession>
<name>A0ACC2PKA6_9HYME</name>
<comment type="caution">
    <text evidence="1">The sequence shown here is derived from an EMBL/GenBank/DDBJ whole genome shotgun (WGS) entry which is preliminary data.</text>
</comment>
<gene>
    <name evidence="1" type="ORF">QAD02_019280</name>
</gene>
<dbReference type="Proteomes" id="UP001239111">
    <property type="component" value="Chromosome 1"/>
</dbReference>
<protein>
    <submittedName>
        <fullName evidence="1">Uncharacterized protein</fullName>
    </submittedName>
</protein>
<sequence length="860" mass="97831">MWLRYSGDWHLVYSNKIDLLEIVAPSKSKITNSVPSISTPCGNVIQAEYTPENSRKSLPESLKECYDGDTYAKWNLLPQSIETLIAIIRKIEESREISYQSLRQLTPGLLHRFRQDGIVRDPRVIAKDGIIPYAPNGEQFYRHSQLLRMIPQNAFVFPNNSISAVERCSLHHMISSSIDIYERDNERTLCKSNNGYGYNQYGRRPSQIQKRNVRDDVEVLSPEKLSLLQDEKTIDPSSQYPFLSAKDRATRFVDSPVSQCPAENGVMKTRWGTVSAGSVLAGIASSLESQSISISTFLTRHQSGQPVFDYPRNTVLDSKMFATLAGDLAEVALIQGAQRNGDYTIGTTGNWNSSDQPLYYLLDGNENLQMTAAEIRGGIDGLILANYVPTYNARYNNLKLSQILDMYYSQRGFFNSDVKACKRSKQKSVVITREVLASQAYSSAILLANSGLATSTLSSEIVERFTTEATTKLMNVMQRIGQDSDCSSDEYTYENLAAIDLTIVLDTDWPYDEIIRVLWQLLQNLEINKFNSNFTLMSGADGSFIINSTWNHLELANLTRSKYEQLRAPGYGFNLARTIDKLENYQREKLNRERKIKWAGGKSDIILIAPYTKSPPAEDREYLYDRFMSMHENVPDAEILFLTSSRDAWSYFVLKPETDIITYYMVDQTESNPAIDLLQARMKQVPRRIINTQCGADYRSKDRSEKLVDAIGPKSRNFYRIHPNYFHTTSDSRPKIKIQTNNVLQFKLRVCTARELMHPGNVDVSSKYCQDITNSYEIQLDCEDSTYIHDCKPVYFYIESNMANNSNSIPSATCTDITKCRFLNDVSYTIYLENLVCTSGQNMLLATPVLLILVLSRFFL</sequence>
<keyword evidence="2" id="KW-1185">Reference proteome</keyword>
<dbReference type="EMBL" id="CM056741">
    <property type="protein sequence ID" value="KAJ8683488.1"/>
    <property type="molecule type" value="Genomic_DNA"/>
</dbReference>
<reference evidence="1" key="1">
    <citation type="submission" date="2023-04" db="EMBL/GenBank/DDBJ databases">
        <title>A chromosome-level genome assembly of the parasitoid wasp Eretmocerus hayati.</title>
        <authorList>
            <person name="Zhong Y."/>
            <person name="Liu S."/>
            <person name="Liu Y."/>
        </authorList>
    </citation>
    <scope>NUCLEOTIDE SEQUENCE</scope>
    <source>
        <strain evidence="1">ZJU_SS_LIU_2023</strain>
    </source>
</reference>
<evidence type="ECO:0000313" key="2">
    <source>
        <dbReference type="Proteomes" id="UP001239111"/>
    </source>
</evidence>
<proteinExistence type="predicted"/>
<evidence type="ECO:0000313" key="1">
    <source>
        <dbReference type="EMBL" id="KAJ8683488.1"/>
    </source>
</evidence>
<organism evidence="1 2">
    <name type="scientific">Eretmocerus hayati</name>
    <dbReference type="NCBI Taxonomy" id="131215"/>
    <lineage>
        <taxon>Eukaryota</taxon>
        <taxon>Metazoa</taxon>
        <taxon>Ecdysozoa</taxon>
        <taxon>Arthropoda</taxon>
        <taxon>Hexapoda</taxon>
        <taxon>Insecta</taxon>
        <taxon>Pterygota</taxon>
        <taxon>Neoptera</taxon>
        <taxon>Endopterygota</taxon>
        <taxon>Hymenoptera</taxon>
        <taxon>Apocrita</taxon>
        <taxon>Proctotrupomorpha</taxon>
        <taxon>Chalcidoidea</taxon>
        <taxon>Aphelinidae</taxon>
        <taxon>Aphelininae</taxon>
        <taxon>Eretmocerus</taxon>
    </lineage>
</organism>